<dbReference type="STRING" id="553218.CAMRE0001_1108"/>
<reference evidence="2 3" key="1">
    <citation type="submission" date="2008-08" db="EMBL/GenBank/DDBJ databases">
        <authorList>
            <person name="Madupu R."/>
            <person name="Durkin A.S."/>
            <person name="Torralba M."/>
            <person name="Methe B."/>
            <person name="Sutton G.G."/>
            <person name="Strausberg R.L."/>
            <person name="Nelson K.E."/>
        </authorList>
    </citation>
    <scope>NUCLEOTIDE SEQUENCE [LARGE SCALE GENOMIC DNA]</scope>
    <source>
        <strain evidence="2 3">RM3267</strain>
    </source>
</reference>
<sequence length="40" mass="4985">MRFMRGRIWALRSVWAHYFFTVLGFFITQTTFEQRVKSRL</sequence>
<proteinExistence type="predicted"/>
<dbReference type="AlphaFoldDB" id="B9D5J7"/>
<evidence type="ECO:0000313" key="2">
    <source>
        <dbReference type="EMBL" id="EEF12749.1"/>
    </source>
</evidence>
<evidence type="ECO:0000313" key="3">
    <source>
        <dbReference type="Proteomes" id="UP000003082"/>
    </source>
</evidence>
<accession>B9D5J7</accession>
<feature type="transmembrane region" description="Helical" evidence="1">
    <location>
        <begin position="15"/>
        <end position="32"/>
    </location>
</feature>
<organism evidence="2 3">
    <name type="scientific">Campylobacter rectus RM3267</name>
    <dbReference type="NCBI Taxonomy" id="553218"/>
    <lineage>
        <taxon>Bacteria</taxon>
        <taxon>Pseudomonadati</taxon>
        <taxon>Campylobacterota</taxon>
        <taxon>Epsilonproteobacteria</taxon>
        <taxon>Campylobacterales</taxon>
        <taxon>Campylobacteraceae</taxon>
        <taxon>Campylobacter</taxon>
    </lineage>
</organism>
<gene>
    <name evidence="2" type="ORF">CAMRE0001_1108</name>
</gene>
<keyword evidence="1" id="KW-0812">Transmembrane</keyword>
<keyword evidence="1" id="KW-0472">Membrane</keyword>
<dbReference type="Proteomes" id="UP000003082">
    <property type="component" value="Unassembled WGS sequence"/>
</dbReference>
<dbReference type="EMBL" id="ACFU01000040">
    <property type="protein sequence ID" value="EEF12749.1"/>
    <property type="molecule type" value="Genomic_DNA"/>
</dbReference>
<comment type="caution">
    <text evidence="2">The sequence shown here is derived from an EMBL/GenBank/DDBJ whole genome shotgun (WGS) entry which is preliminary data.</text>
</comment>
<keyword evidence="1" id="KW-1133">Transmembrane helix</keyword>
<keyword evidence="3" id="KW-1185">Reference proteome</keyword>
<evidence type="ECO:0000256" key="1">
    <source>
        <dbReference type="SAM" id="Phobius"/>
    </source>
</evidence>
<name>B9D5J7_CAMRE</name>
<protein>
    <submittedName>
        <fullName evidence="2">Uncharacterized protein</fullName>
    </submittedName>
</protein>